<dbReference type="InterPro" id="IPR025713">
    <property type="entry name" value="MotB-like_N_dom"/>
</dbReference>
<dbReference type="InterPro" id="IPR006665">
    <property type="entry name" value="OmpA-like"/>
</dbReference>
<evidence type="ECO:0000256" key="7">
    <source>
        <dbReference type="ARBA" id="ARBA00023136"/>
    </source>
</evidence>
<evidence type="ECO:0000256" key="6">
    <source>
        <dbReference type="ARBA" id="ARBA00022989"/>
    </source>
</evidence>
<dbReference type="RefSeq" id="WP_137424973.1">
    <property type="nucleotide sequence ID" value="NZ_CP040098.1"/>
</dbReference>
<feature type="domain" description="OmpA-like" evidence="11">
    <location>
        <begin position="126"/>
        <end position="246"/>
    </location>
</feature>
<evidence type="ECO:0000256" key="10">
    <source>
        <dbReference type="SAM" id="Phobius"/>
    </source>
</evidence>
<keyword evidence="6 10" id="KW-1133">Transmembrane helix</keyword>
<dbReference type="CDD" id="cd07185">
    <property type="entry name" value="OmpA_C-like"/>
    <property type="match status" value="1"/>
</dbReference>
<dbReference type="InterPro" id="IPR006664">
    <property type="entry name" value="OMP_bac"/>
</dbReference>
<evidence type="ECO:0000256" key="2">
    <source>
        <dbReference type="ARBA" id="ARBA00004442"/>
    </source>
</evidence>
<dbReference type="GO" id="GO:0009279">
    <property type="term" value="C:cell outer membrane"/>
    <property type="evidence" value="ECO:0007669"/>
    <property type="project" value="UniProtKB-SubCell"/>
</dbReference>
<dbReference type="KEGG" id="dax:FDQ92_11215"/>
<sequence length="246" mass="27659">MSRNKKNSDNGPSSDGWMVTFATLCTLLLMFFVLLLSMSSLNSRAIQSSFHNFESAGGILMFKTHGKVTAQRDMVIEDISKSLESVHLMDVRDLDEVIHGPPSRKEIRLPDSFGNAIFYKKRFGTENFSFIFGSKLLFESGSAQLKPDAYPILRKMAKFMIETPYHVYIDGHTDDVPVRGLHYASNDELSLARARAVMDYLIGECLVPEEKLALGAYGSTLPMADNKTPEGRELNRRVELIFHKPS</sequence>
<evidence type="ECO:0000256" key="5">
    <source>
        <dbReference type="ARBA" id="ARBA00022692"/>
    </source>
</evidence>
<dbReference type="PANTHER" id="PTHR30329">
    <property type="entry name" value="STATOR ELEMENT OF FLAGELLAR MOTOR COMPLEX"/>
    <property type="match status" value="1"/>
</dbReference>
<protein>
    <recommendedName>
        <fullName evidence="11">OmpA-like domain-containing protein</fullName>
    </recommendedName>
</protein>
<dbReference type="PROSITE" id="PS51123">
    <property type="entry name" value="OMPA_2"/>
    <property type="match status" value="1"/>
</dbReference>
<dbReference type="SUPFAM" id="SSF103088">
    <property type="entry name" value="OmpA-like"/>
    <property type="match status" value="1"/>
</dbReference>
<evidence type="ECO:0000313" key="12">
    <source>
        <dbReference type="EMBL" id="QCQ22689.1"/>
    </source>
</evidence>
<dbReference type="PANTHER" id="PTHR30329:SF21">
    <property type="entry name" value="LIPOPROTEIN YIAD-RELATED"/>
    <property type="match status" value="1"/>
</dbReference>
<organism evidence="12 13">
    <name type="scientific">Desulfoglaeba alkanexedens ALDC</name>
    <dbReference type="NCBI Taxonomy" id="980445"/>
    <lineage>
        <taxon>Bacteria</taxon>
        <taxon>Pseudomonadati</taxon>
        <taxon>Thermodesulfobacteriota</taxon>
        <taxon>Syntrophobacteria</taxon>
        <taxon>Syntrophobacterales</taxon>
        <taxon>Syntrophobacteraceae</taxon>
        <taxon>Desulfoglaeba</taxon>
    </lineage>
</organism>
<proteinExistence type="inferred from homology"/>
<evidence type="ECO:0000256" key="9">
    <source>
        <dbReference type="PROSITE-ProRule" id="PRU00473"/>
    </source>
</evidence>
<evidence type="ECO:0000256" key="8">
    <source>
        <dbReference type="ARBA" id="ARBA00023237"/>
    </source>
</evidence>
<reference evidence="12 13" key="2">
    <citation type="submission" date="2019-05" db="EMBL/GenBank/DDBJ databases">
        <authorList>
            <person name="Suflita J.M."/>
            <person name="Marks C.R."/>
        </authorList>
    </citation>
    <scope>NUCLEOTIDE SEQUENCE [LARGE SCALE GENOMIC DNA]</scope>
    <source>
        <strain evidence="12 13">ALDC</strain>
    </source>
</reference>
<dbReference type="Gene3D" id="3.30.1330.60">
    <property type="entry name" value="OmpA-like domain"/>
    <property type="match status" value="1"/>
</dbReference>
<keyword evidence="4" id="KW-1003">Cell membrane</keyword>
<evidence type="ECO:0000256" key="4">
    <source>
        <dbReference type="ARBA" id="ARBA00022475"/>
    </source>
</evidence>
<keyword evidence="7 9" id="KW-0472">Membrane</keyword>
<dbReference type="AlphaFoldDB" id="A0A4P8L457"/>
<feature type="transmembrane region" description="Helical" evidence="10">
    <location>
        <begin position="16"/>
        <end position="36"/>
    </location>
</feature>
<keyword evidence="8" id="KW-0998">Cell outer membrane</keyword>
<dbReference type="InterPro" id="IPR036737">
    <property type="entry name" value="OmpA-like_sf"/>
</dbReference>
<evidence type="ECO:0000256" key="3">
    <source>
        <dbReference type="ARBA" id="ARBA00008914"/>
    </source>
</evidence>
<dbReference type="PRINTS" id="PR01021">
    <property type="entry name" value="OMPADOMAIN"/>
</dbReference>
<reference evidence="12 13" key="1">
    <citation type="submission" date="2019-05" db="EMBL/GenBank/DDBJ databases">
        <title>The Complete Genome Sequence of the n-alkane-degrading Desulfoglaeba alkanexedens ALDC reveals multiple alkylsuccinate synthase gene clusters.</title>
        <authorList>
            <person name="Callaghan A.V."/>
            <person name="Davidova I.A."/>
            <person name="Duncan K.E."/>
            <person name="Morris B."/>
            <person name="McInerney M.J."/>
        </authorList>
    </citation>
    <scope>NUCLEOTIDE SEQUENCE [LARGE SCALE GENOMIC DNA]</scope>
    <source>
        <strain evidence="12 13">ALDC</strain>
    </source>
</reference>
<accession>A0A4P8L457</accession>
<comment type="similarity">
    <text evidence="3">Belongs to the MotB family.</text>
</comment>
<dbReference type="OrthoDB" id="9805566at2"/>
<comment type="subcellular location">
    <subcellularLocation>
        <location evidence="1">Cell membrane</location>
        <topology evidence="1">Single-pass membrane protein</topology>
    </subcellularLocation>
    <subcellularLocation>
        <location evidence="2">Cell outer membrane</location>
    </subcellularLocation>
</comment>
<gene>
    <name evidence="12" type="ORF">FDQ92_11215</name>
</gene>
<evidence type="ECO:0000259" key="11">
    <source>
        <dbReference type="PROSITE" id="PS51123"/>
    </source>
</evidence>
<dbReference type="Pfam" id="PF00691">
    <property type="entry name" value="OmpA"/>
    <property type="match status" value="1"/>
</dbReference>
<keyword evidence="13" id="KW-1185">Reference proteome</keyword>
<evidence type="ECO:0000313" key="13">
    <source>
        <dbReference type="Proteomes" id="UP000298602"/>
    </source>
</evidence>
<name>A0A4P8L457_9BACT</name>
<dbReference type="Proteomes" id="UP000298602">
    <property type="component" value="Chromosome"/>
</dbReference>
<dbReference type="EMBL" id="CP040098">
    <property type="protein sequence ID" value="QCQ22689.1"/>
    <property type="molecule type" value="Genomic_DNA"/>
</dbReference>
<dbReference type="InterPro" id="IPR050330">
    <property type="entry name" value="Bact_OuterMem_StrucFunc"/>
</dbReference>
<evidence type="ECO:0000256" key="1">
    <source>
        <dbReference type="ARBA" id="ARBA00004162"/>
    </source>
</evidence>
<dbReference type="GO" id="GO:0005886">
    <property type="term" value="C:plasma membrane"/>
    <property type="evidence" value="ECO:0007669"/>
    <property type="project" value="UniProtKB-SubCell"/>
</dbReference>
<dbReference type="Pfam" id="PF13677">
    <property type="entry name" value="MotB_plug"/>
    <property type="match status" value="1"/>
</dbReference>
<keyword evidence="5 10" id="KW-0812">Transmembrane</keyword>